<evidence type="ECO:0000313" key="2">
    <source>
        <dbReference type="Proteomes" id="UP001172083"/>
    </source>
</evidence>
<dbReference type="InterPro" id="IPR021345">
    <property type="entry name" value="DUF2961"/>
</dbReference>
<dbReference type="RefSeq" id="WP_346756698.1">
    <property type="nucleotide sequence ID" value="NZ_JAUJEB010000001.1"/>
</dbReference>
<dbReference type="Gene3D" id="2.60.120.1390">
    <property type="match status" value="2"/>
</dbReference>
<dbReference type="EMBL" id="JAUJEB010000001">
    <property type="protein sequence ID" value="MDN5211364.1"/>
    <property type="molecule type" value="Genomic_DNA"/>
</dbReference>
<protein>
    <submittedName>
        <fullName evidence="1">DUF2961 domain-containing protein</fullName>
    </submittedName>
</protein>
<gene>
    <name evidence="1" type="ORF">QQ020_04860</name>
</gene>
<dbReference type="Proteomes" id="UP001172083">
    <property type="component" value="Unassembled WGS sequence"/>
</dbReference>
<organism evidence="1 2">
    <name type="scientific">Agaribacillus aureus</name>
    <dbReference type="NCBI Taxonomy" id="3051825"/>
    <lineage>
        <taxon>Bacteria</taxon>
        <taxon>Pseudomonadati</taxon>
        <taxon>Bacteroidota</taxon>
        <taxon>Cytophagia</taxon>
        <taxon>Cytophagales</taxon>
        <taxon>Splendidivirgaceae</taxon>
        <taxon>Agaribacillus</taxon>
    </lineage>
</organism>
<proteinExistence type="predicted"/>
<name>A0ABT8L0Y3_9BACT</name>
<accession>A0ABT8L0Y3</accession>
<reference evidence="1" key="1">
    <citation type="submission" date="2023-06" db="EMBL/GenBank/DDBJ databases">
        <title>Genomic of Agaribacillus aureum.</title>
        <authorList>
            <person name="Wang G."/>
        </authorList>
    </citation>
    <scope>NUCLEOTIDE SEQUENCE</scope>
    <source>
        <strain evidence="1">BMA12</strain>
    </source>
</reference>
<keyword evidence="2" id="KW-1185">Reference proteome</keyword>
<evidence type="ECO:0000313" key="1">
    <source>
        <dbReference type="EMBL" id="MDN5211364.1"/>
    </source>
</evidence>
<sequence length="692" mass="78341">MNRFSLLLLLTIIFTDTKGQVITITSLLEEMIDRNSIAQFPEVAYQCKQASSYNRESESPNLPGWFADSDGEGFIRTEEINGQKEWVLMEDEGPGVITKIWAVCFYYGLQDTTGANIKFYLDGAAQPAISANFFKLVKGQDFIKPPFADESTRAGNLYFPIPYARSCKITMDKKAFYNIINYRKYPAGTPIKTFTMEDFEAAKLVRDRVAHTLSIKPDAKGKVIKQQKRIDAGAQMSFQLPKGNRAVKQIEIKLNDHNPADLPQLLRSVVLSAAFDGIQTVWVPLGDFFNNVGRIKPFEMWERTVRPDGTMICRWVMPYENEGEIRLLNLGKTIVNAKVAITTNSWNWNSNSMHFYATWRMDEPKPTFPLYDWNFLEATGKGVIVGDQWTVLNPVEGWWGEGDEKIYIDEDFSKNFPSHFGTGTEDYYGWAGGVVPTPADEFSKPFVGNIIVGEQRSKGYNVCSRTRVLDAIPFHSRIRFDVEASCGKRQRSHYLQYSQTTFWYGSPGIKHNRKSLPDMAAAKLPVVEDLEKLIAIAKQEQYVVDGAIEAEILPTVNKSAAVVENFADIPMWGEMSDGAMKNIWFEKTGDYVEIKLTEQFENSELLLCAAVGPHNGTFNILVNGQLKTTQDLYANHAGMTNPYIELGECEPVNNAFTIRFEYTGSNGKARRKRGKYAMGLDFFLVKNNFLNR</sequence>
<dbReference type="Pfam" id="PF11175">
    <property type="entry name" value="DUF2961"/>
    <property type="match status" value="1"/>
</dbReference>
<comment type="caution">
    <text evidence="1">The sequence shown here is derived from an EMBL/GenBank/DDBJ whole genome shotgun (WGS) entry which is preliminary data.</text>
</comment>